<organism evidence="1 2">
    <name type="scientific">Bacillus timonensis</name>
    <dbReference type="NCBI Taxonomy" id="1033734"/>
    <lineage>
        <taxon>Bacteria</taxon>
        <taxon>Bacillati</taxon>
        <taxon>Bacillota</taxon>
        <taxon>Bacilli</taxon>
        <taxon>Bacillales</taxon>
        <taxon>Bacillaceae</taxon>
        <taxon>Bacillus</taxon>
    </lineage>
</organism>
<sequence>MKMTIALILSFGMLAGFFSNNEATQGNDLGDIKELADKNSVEISSWMALSRSKVGQANDLKDMKHQIEQFMSNHNSYSWKSILEEDSHYVWQGKKVNQHGITESIKLKAYLSGGNYEIAVTNEAIGTKLTTEHINWVSETFEDSKTFYSISGVQSSKNRLSQVMGELIEDAQAKVVEQVQEDTFVSVSAYSKVFESELMTAEQEKINLQVGLRADLENEEIDVTIGTPIITTEY</sequence>
<dbReference type="Gene3D" id="3.30.2030.10">
    <property type="entry name" value="YwmB-like"/>
    <property type="match status" value="1"/>
</dbReference>
<dbReference type="EMBL" id="SLUB01000019">
    <property type="protein sequence ID" value="THE12248.1"/>
    <property type="molecule type" value="Genomic_DNA"/>
</dbReference>
<keyword evidence="2" id="KW-1185">Reference proteome</keyword>
<dbReference type="AlphaFoldDB" id="A0A4S3PRR8"/>
<evidence type="ECO:0000313" key="2">
    <source>
        <dbReference type="Proteomes" id="UP000306477"/>
    </source>
</evidence>
<dbReference type="Proteomes" id="UP000306477">
    <property type="component" value="Unassembled WGS sequence"/>
</dbReference>
<dbReference type="OrthoDB" id="2374820at2"/>
<accession>A0A4S3PRR8</accession>
<proteinExistence type="predicted"/>
<dbReference type="Pfam" id="PF08680">
    <property type="entry name" value="DUF1779"/>
    <property type="match status" value="1"/>
</dbReference>
<protein>
    <submittedName>
        <fullName evidence="1">Uncharacterized protein</fullName>
    </submittedName>
</protein>
<comment type="caution">
    <text evidence="1">The sequence shown here is derived from an EMBL/GenBank/DDBJ whole genome shotgun (WGS) entry which is preliminary data.</text>
</comment>
<dbReference type="SUPFAM" id="SSF143842">
    <property type="entry name" value="YwmB-like"/>
    <property type="match status" value="1"/>
</dbReference>
<dbReference type="InterPro" id="IPR036209">
    <property type="entry name" value="YwmB-like_sf"/>
</dbReference>
<reference evidence="1 2" key="1">
    <citation type="journal article" date="2019" name="Indoor Air">
        <title>Impacts of indoor surface finishes on bacterial viability.</title>
        <authorList>
            <person name="Hu J."/>
            <person name="Maamar S.B."/>
            <person name="Glawe A.J."/>
            <person name="Gottel N."/>
            <person name="Gilbert J.A."/>
            <person name="Hartmann E.M."/>
        </authorList>
    </citation>
    <scope>NUCLEOTIDE SEQUENCE [LARGE SCALE GENOMIC DNA]</scope>
    <source>
        <strain evidence="1 2">AF060A6</strain>
    </source>
</reference>
<dbReference type="InterPro" id="IPR014794">
    <property type="entry name" value="DUF1779"/>
</dbReference>
<dbReference type="RefSeq" id="WP_136379870.1">
    <property type="nucleotide sequence ID" value="NZ_SLUB01000019.1"/>
</dbReference>
<gene>
    <name evidence="1" type="ORF">E1I69_12075</name>
</gene>
<name>A0A4S3PRR8_9BACI</name>
<dbReference type="Gene3D" id="3.30.360.40">
    <property type="entry name" value="YwmB-like"/>
    <property type="match status" value="1"/>
</dbReference>
<evidence type="ECO:0000313" key="1">
    <source>
        <dbReference type="EMBL" id="THE12248.1"/>
    </source>
</evidence>